<dbReference type="OrthoDB" id="9975579at2759"/>
<sequence length="409" mass="44446">MRTVVKIDLTKTAMEESRKIFHNRYHPEIPPVDTVKAGEVFKVECFDFSGGQIKNDDDAADIKNMDLSVAHILSGPIAVEGAEPGDAVEVELLDIQPFPERAWGVTAVLDPNNGGGGFLGDVMKGPCKAIWDFEGIYASSRHIPGVRFVGMIHTGIIATAPSHQLLAEWNRREGVLIASAPNHQPPLAFPPSAQGALVGGLEGTPLGERVKVEGARTAPTREHGGNCDIKNLSRGAKIWIPVYVPGANLSFGDIHFSQGDGEIAFCGGIETSGIVTCRVQVIKRGVDRFALKNPIFLPGPVEPRYTKYLTFQGIPVDRGIQHFLDPRVAFRQACLNAVAYLQRLGYTAEQAYLILSAAPCESRINNIVDVPNSCCSIGIPAEIFDFDILPRADEHVRTFDNKALATLRF</sequence>
<comment type="caution">
    <text evidence="1">The sequence shown here is derived from an EMBL/GenBank/DDBJ whole genome shotgun (WGS) entry which is preliminary data.</text>
</comment>
<keyword evidence="2" id="KW-1185">Reference proteome</keyword>
<dbReference type="Gene3D" id="3.10.28.20">
    <property type="entry name" value="Acetamidase/Formamidase-like domains"/>
    <property type="match status" value="1"/>
</dbReference>
<dbReference type="Proteomes" id="UP000198287">
    <property type="component" value="Unassembled WGS sequence"/>
</dbReference>
<evidence type="ECO:0000313" key="2">
    <source>
        <dbReference type="Proteomes" id="UP000198287"/>
    </source>
</evidence>
<dbReference type="EMBL" id="LNIX01000007">
    <property type="protein sequence ID" value="OXA51533.1"/>
    <property type="molecule type" value="Genomic_DNA"/>
</dbReference>
<dbReference type="STRING" id="158441.A0A226E1V2"/>
<dbReference type="PANTHER" id="PTHR31891:SF1">
    <property type="entry name" value="FORMAMIDASE C869.04-RELATED"/>
    <property type="match status" value="1"/>
</dbReference>
<dbReference type="OMA" id="RVFYPVH"/>
<dbReference type="InterPro" id="IPR004304">
    <property type="entry name" value="FmdA_AmdA"/>
</dbReference>
<dbReference type="Gene3D" id="2.60.120.580">
    <property type="entry name" value="Acetamidase/Formamidase-like domains"/>
    <property type="match status" value="1"/>
</dbReference>
<organism evidence="1 2">
    <name type="scientific">Folsomia candida</name>
    <name type="common">Springtail</name>
    <dbReference type="NCBI Taxonomy" id="158441"/>
    <lineage>
        <taxon>Eukaryota</taxon>
        <taxon>Metazoa</taxon>
        <taxon>Ecdysozoa</taxon>
        <taxon>Arthropoda</taxon>
        <taxon>Hexapoda</taxon>
        <taxon>Collembola</taxon>
        <taxon>Entomobryomorpha</taxon>
        <taxon>Isotomoidea</taxon>
        <taxon>Isotomidae</taxon>
        <taxon>Proisotominae</taxon>
        <taxon>Folsomia</taxon>
    </lineage>
</organism>
<dbReference type="Pfam" id="PF03069">
    <property type="entry name" value="FmdA_AmdA"/>
    <property type="match status" value="1"/>
</dbReference>
<name>A0A226E1V2_FOLCA</name>
<protein>
    <submittedName>
        <fullName evidence="1">Formamidase</fullName>
    </submittedName>
</protein>
<accession>A0A226E1V2</accession>
<dbReference type="GO" id="GO:0016811">
    <property type="term" value="F:hydrolase activity, acting on carbon-nitrogen (but not peptide) bonds, in linear amides"/>
    <property type="evidence" value="ECO:0007669"/>
    <property type="project" value="InterPro"/>
</dbReference>
<dbReference type="SUPFAM" id="SSF141130">
    <property type="entry name" value="Acetamidase/Formamidase-like"/>
    <property type="match status" value="1"/>
</dbReference>
<gene>
    <name evidence="1" type="ORF">Fcan01_13621</name>
</gene>
<reference evidence="1 2" key="1">
    <citation type="submission" date="2015-12" db="EMBL/GenBank/DDBJ databases">
        <title>The genome of Folsomia candida.</title>
        <authorList>
            <person name="Faddeeva A."/>
            <person name="Derks M.F."/>
            <person name="Anvar Y."/>
            <person name="Smit S."/>
            <person name="Van Straalen N."/>
            <person name="Roelofs D."/>
        </authorList>
    </citation>
    <scope>NUCLEOTIDE SEQUENCE [LARGE SCALE GENOMIC DNA]</scope>
    <source>
        <strain evidence="1 2">VU population</strain>
        <tissue evidence="1">Whole body</tissue>
    </source>
</reference>
<dbReference type="PANTHER" id="PTHR31891">
    <property type="entry name" value="FORMAMIDASE C869.04-RELATED"/>
    <property type="match status" value="1"/>
</dbReference>
<dbReference type="AlphaFoldDB" id="A0A226E1V2"/>
<proteinExistence type="predicted"/>
<dbReference type="NCBIfam" id="NF045496">
    <property type="entry name" value="FormamaseFmdA"/>
    <property type="match status" value="1"/>
</dbReference>
<evidence type="ECO:0000313" key="1">
    <source>
        <dbReference type="EMBL" id="OXA51533.1"/>
    </source>
</evidence>
<dbReference type="InterPro" id="IPR054833">
    <property type="entry name" value="FormamaseFmdA"/>
</dbReference>